<dbReference type="NCBIfam" id="TIGR02523">
    <property type="entry name" value="type_IV_pilV"/>
    <property type="match status" value="1"/>
</dbReference>
<keyword evidence="4" id="KW-1185">Reference proteome</keyword>
<dbReference type="RefSeq" id="WP_081964882.1">
    <property type="nucleotide sequence ID" value="NZ_JNCF01000019.1"/>
</dbReference>
<dbReference type="STRING" id="1498499.EP47_10975"/>
<name>A0A0A2SVE0_9GAMM</name>
<feature type="transmembrane region" description="Helical" evidence="1">
    <location>
        <begin position="43"/>
        <end position="63"/>
    </location>
</feature>
<dbReference type="Pfam" id="PF22150">
    <property type="entry name" value="Tt1218-like"/>
    <property type="match status" value="1"/>
</dbReference>
<dbReference type="Proteomes" id="UP000054422">
    <property type="component" value="Unassembled WGS sequence"/>
</dbReference>
<protein>
    <submittedName>
        <fullName evidence="3">Pilus assembly protein PilV</fullName>
    </submittedName>
</protein>
<dbReference type="NCBIfam" id="TIGR02532">
    <property type="entry name" value="IV_pilin_GFxxxE"/>
    <property type="match status" value="1"/>
</dbReference>
<feature type="domain" description="Type IV pilin Tt1218-like" evidence="2">
    <location>
        <begin position="66"/>
        <end position="137"/>
    </location>
</feature>
<dbReference type="Pfam" id="PF07963">
    <property type="entry name" value="N_methyl"/>
    <property type="match status" value="1"/>
</dbReference>
<dbReference type="InterPro" id="IPR012902">
    <property type="entry name" value="N_methyl_site"/>
</dbReference>
<reference evidence="3 4" key="1">
    <citation type="submission" date="2014-05" db="EMBL/GenBank/DDBJ databases">
        <authorList>
            <person name="Rizzardi K."/>
            <person name="Winiecka-Krusnell J."/>
            <person name="Ramliden M."/>
            <person name="Alm E."/>
            <person name="Andersson S."/>
            <person name="Byfors S."/>
        </authorList>
    </citation>
    <scope>NUCLEOTIDE SEQUENCE [LARGE SCALE GENOMIC DNA]</scope>
    <source>
        <strain evidence="3 4">LEGN</strain>
    </source>
</reference>
<keyword evidence="1" id="KW-0472">Membrane</keyword>
<evidence type="ECO:0000259" key="2">
    <source>
        <dbReference type="Pfam" id="PF22150"/>
    </source>
</evidence>
<gene>
    <name evidence="3" type="ORF">EP47_10975</name>
</gene>
<dbReference type="EMBL" id="JNCF01000019">
    <property type="protein sequence ID" value="KGP63369.1"/>
    <property type="molecule type" value="Genomic_DNA"/>
</dbReference>
<dbReference type="AlphaFoldDB" id="A0A0A2SVE0"/>
<evidence type="ECO:0000256" key="1">
    <source>
        <dbReference type="SAM" id="Phobius"/>
    </source>
</evidence>
<sequence length="203" mass="21860">MVVKIGAPLYRATKQEVRRKTNIKGSIYFHTLTKHQGMTLLEVLISVVILAIGMLGIASMLMVSNKANNSSYAKLQAVQAVYDIFDRIRANRQPAINGSYNASNIGSNGYPTSVSAPSVLCNASTCTQEQLAQYDKWYWLTRVVTQLPNGSGSITSALSGVAGNTVITVTVQWDDSKAQNELGASSAPSGTANFVQLRVQSQI</sequence>
<keyword evidence="1" id="KW-1133">Transmembrane helix</keyword>
<dbReference type="InterPro" id="IPR013362">
    <property type="entry name" value="Pilus_4_PilV"/>
</dbReference>
<accession>A0A0A2SVE0</accession>
<dbReference type="InterPro" id="IPR054402">
    <property type="entry name" value="Tt1218-like_dom"/>
</dbReference>
<keyword evidence="1" id="KW-0812">Transmembrane</keyword>
<proteinExistence type="predicted"/>
<organism evidence="3 4">
    <name type="scientific">Legionella norrlandica</name>
    <dbReference type="NCBI Taxonomy" id="1498499"/>
    <lineage>
        <taxon>Bacteria</taxon>
        <taxon>Pseudomonadati</taxon>
        <taxon>Pseudomonadota</taxon>
        <taxon>Gammaproteobacteria</taxon>
        <taxon>Legionellales</taxon>
        <taxon>Legionellaceae</taxon>
        <taxon>Legionella</taxon>
    </lineage>
</organism>
<evidence type="ECO:0000313" key="3">
    <source>
        <dbReference type="EMBL" id="KGP63369.1"/>
    </source>
</evidence>
<evidence type="ECO:0000313" key="4">
    <source>
        <dbReference type="Proteomes" id="UP000054422"/>
    </source>
</evidence>
<comment type="caution">
    <text evidence="3">The sequence shown here is derived from an EMBL/GenBank/DDBJ whole genome shotgun (WGS) entry which is preliminary data.</text>
</comment>